<gene>
    <name evidence="1" type="ORF">BKG90_07235</name>
</gene>
<reference evidence="1 2" key="1">
    <citation type="submission" date="2016-10" db="EMBL/GenBank/DDBJ databases">
        <title>Rodentibacter gen. nov. and new species.</title>
        <authorList>
            <person name="Christensen H."/>
        </authorList>
    </citation>
    <scope>NUCLEOTIDE SEQUENCE [LARGE SCALE GENOMIC DNA]</scope>
    <source>
        <strain evidence="1 2">199137021</strain>
    </source>
</reference>
<dbReference type="EMBL" id="MLAB01000032">
    <property type="protein sequence ID" value="OOF71728.1"/>
    <property type="molecule type" value="Genomic_DNA"/>
</dbReference>
<proteinExistence type="predicted"/>
<dbReference type="AlphaFoldDB" id="A0AAJ3K4Z8"/>
<keyword evidence="2" id="KW-1185">Reference proteome</keyword>
<evidence type="ECO:0000313" key="1">
    <source>
        <dbReference type="EMBL" id="OOF71728.1"/>
    </source>
</evidence>
<sequence length="96" mass="10961">MEAKNTERMTALLIVLLGRITPNLTNLKIVCYLPYAKSRKIENIELTSNRELVFSLAENGIRQANVKLEVTFTDKDGTEFTASYTSDEYILHTMMN</sequence>
<dbReference type="RefSeq" id="WP_059368237.1">
    <property type="nucleotide sequence ID" value="NZ_BBXJ01000001.1"/>
</dbReference>
<organism evidence="1 2">
    <name type="scientific">Rodentibacter caecimuris</name>
    <dbReference type="NCBI Taxonomy" id="1796644"/>
    <lineage>
        <taxon>Bacteria</taxon>
        <taxon>Pseudomonadati</taxon>
        <taxon>Pseudomonadota</taxon>
        <taxon>Gammaproteobacteria</taxon>
        <taxon>Pasteurellales</taxon>
        <taxon>Pasteurellaceae</taxon>
        <taxon>Rodentibacter</taxon>
    </lineage>
</organism>
<dbReference type="Proteomes" id="UP000188998">
    <property type="component" value="Unassembled WGS sequence"/>
</dbReference>
<evidence type="ECO:0000313" key="2">
    <source>
        <dbReference type="Proteomes" id="UP000188998"/>
    </source>
</evidence>
<accession>A0AAJ3K4Z8</accession>
<name>A0AAJ3K4Z8_9PAST</name>
<comment type="caution">
    <text evidence="1">The sequence shown here is derived from an EMBL/GenBank/DDBJ whole genome shotgun (WGS) entry which is preliminary data.</text>
</comment>
<protein>
    <submittedName>
        <fullName evidence="1">Uncharacterized protein</fullName>
    </submittedName>
</protein>